<dbReference type="SMART" id="SM00470">
    <property type="entry name" value="ParB"/>
    <property type="match status" value="1"/>
</dbReference>
<dbReference type="InterPro" id="IPR057240">
    <property type="entry name" value="ParB_dimer_C"/>
</dbReference>
<dbReference type="RefSeq" id="WP_132805787.1">
    <property type="nucleotide sequence ID" value="NZ_SMAK01000003.1"/>
</dbReference>
<evidence type="ECO:0000256" key="4">
    <source>
        <dbReference type="ARBA" id="ARBA00025472"/>
    </source>
</evidence>
<organism evidence="7 8">
    <name type="scientific">Tepidamorphus gemmatus</name>
    <dbReference type="NCBI Taxonomy" id="747076"/>
    <lineage>
        <taxon>Bacteria</taxon>
        <taxon>Pseudomonadati</taxon>
        <taxon>Pseudomonadota</taxon>
        <taxon>Alphaproteobacteria</taxon>
        <taxon>Hyphomicrobiales</taxon>
        <taxon>Tepidamorphaceae</taxon>
        <taxon>Tepidamorphus</taxon>
    </lineage>
</organism>
<feature type="region of interest" description="Disordered" evidence="5">
    <location>
        <begin position="236"/>
        <end position="259"/>
    </location>
</feature>
<dbReference type="NCBIfam" id="TIGR00180">
    <property type="entry name" value="parB_part"/>
    <property type="match status" value="1"/>
</dbReference>
<feature type="region of interest" description="Disordered" evidence="5">
    <location>
        <begin position="1"/>
        <end position="20"/>
    </location>
</feature>
<dbReference type="FunFam" id="3.90.1530.30:FF:000001">
    <property type="entry name" value="Chromosome partitioning protein ParB"/>
    <property type="match status" value="1"/>
</dbReference>
<dbReference type="FunFam" id="1.10.10.2830:FF:000001">
    <property type="entry name" value="Chromosome partitioning protein ParB"/>
    <property type="match status" value="1"/>
</dbReference>
<dbReference type="Pfam" id="PF02195">
    <property type="entry name" value="ParB_N"/>
    <property type="match status" value="1"/>
</dbReference>
<evidence type="ECO:0000313" key="8">
    <source>
        <dbReference type="Proteomes" id="UP000295678"/>
    </source>
</evidence>
<comment type="similarity">
    <text evidence="1">Belongs to the ParB family.</text>
</comment>
<sequence>MTSAAKVTPETISAREGGPSRLGRGLAALIGDVDTEKQAIERARGQRRVPIEMLSPNPRNPRKTFAEEELADLARSIREKGIVQPILARPLGEGGERFEIIAGERRWRAAQQAGLHEVPVIVHRVDDREALEIAIIENVQRADLNPLEEAEGYAHLIAEFGYTQQALADVIGKSRSHVANTLRLLKLPESVRAHIQDGRLSAGHARTLVTHEDPETAAKAIIEAGMNVREAEALTRRPVVERQERQSTRSPAPAKDADTRALEARLTEVLGLDVEIRHRPDGKGEIRLRYASLEQLDYVVARLTTRPD</sequence>
<dbReference type="InterPro" id="IPR036086">
    <property type="entry name" value="ParB/Sulfiredoxin_sf"/>
</dbReference>
<reference evidence="7 8" key="1">
    <citation type="submission" date="2019-03" db="EMBL/GenBank/DDBJ databases">
        <title>Genomic Encyclopedia of Type Strains, Phase IV (KMG-IV): sequencing the most valuable type-strain genomes for metagenomic binning, comparative biology and taxonomic classification.</title>
        <authorList>
            <person name="Goeker M."/>
        </authorList>
    </citation>
    <scope>NUCLEOTIDE SEQUENCE [LARGE SCALE GENOMIC DNA]</scope>
    <source>
        <strain evidence="7 8">DSM 19345</strain>
    </source>
</reference>
<accession>A0A4R3ME05</accession>
<dbReference type="Proteomes" id="UP000295678">
    <property type="component" value="Unassembled WGS sequence"/>
</dbReference>
<dbReference type="InterPro" id="IPR003115">
    <property type="entry name" value="ParB_N"/>
</dbReference>
<evidence type="ECO:0000256" key="5">
    <source>
        <dbReference type="SAM" id="MobiDB-lite"/>
    </source>
</evidence>
<name>A0A4R3ME05_9HYPH</name>
<comment type="function">
    <text evidence="4">Involved in chromosome partition. Localize to both poles of the predivisional cell following completion of DNA replication. Binds to the DNA origin of replication.</text>
</comment>
<evidence type="ECO:0000256" key="3">
    <source>
        <dbReference type="ARBA" id="ARBA00023125"/>
    </source>
</evidence>
<keyword evidence="3" id="KW-0238">DNA-binding</keyword>
<evidence type="ECO:0000256" key="1">
    <source>
        <dbReference type="ARBA" id="ARBA00006295"/>
    </source>
</evidence>
<dbReference type="Gene3D" id="3.90.1530.30">
    <property type="match status" value="1"/>
</dbReference>
<keyword evidence="8" id="KW-1185">Reference proteome</keyword>
<protein>
    <submittedName>
        <fullName evidence="7">ParB family chromosome partitioning protein</fullName>
    </submittedName>
</protein>
<dbReference type="GO" id="GO:0007059">
    <property type="term" value="P:chromosome segregation"/>
    <property type="evidence" value="ECO:0007669"/>
    <property type="project" value="UniProtKB-KW"/>
</dbReference>
<dbReference type="Pfam" id="PF17762">
    <property type="entry name" value="HTH_ParB"/>
    <property type="match status" value="1"/>
</dbReference>
<dbReference type="InterPro" id="IPR050336">
    <property type="entry name" value="Chromosome_partition/occlusion"/>
</dbReference>
<feature type="domain" description="ParB-like N-terminal" evidence="6">
    <location>
        <begin position="47"/>
        <end position="139"/>
    </location>
</feature>
<dbReference type="InterPro" id="IPR004437">
    <property type="entry name" value="ParB/RepB/Spo0J"/>
</dbReference>
<dbReference type="OrthoDB" id="9802051at2"/>
<dbReference type="InterPro" id="IPR041468">
    <property type="entry name" value="HTH_ParB/Spo0J"/>
</dbReference>
<dbReference type="Pfam" id="PF23552">
    <property type="entry name" value="ParB_C"/>
    <property type="match status" value="1"/>
</dbReference>
<proteinExistence type="inferred from homology"/>
<dbReference type="PANTHER" id="PTHR33375">
    <property type="entry name" value="CHROMOSOME-PARTITIONING PROTEIN PARB-RELATED"/>
    <property type="match status" value="1"/>
</dbReference>
<evidence type="ECO:0000259" key="6">
    <source>
        <dbReference type="SMART" id="SM00470"/>
    </source>
</evidence>
<dbReference type="GO" id="GO:0003677">
    <property type="term" value="F:DNA binding"/>
    <property type="evidence" value="ECO:0007669"/>
    <property type="project" value="UniProtKB-KW"/>
</dbReference>
<dbReference type="SUPFAM" id="SSF110849">
    <property type="entry name" value="ParB/Sulfiredoxin"/>
    <property type="match status" value="1"/>
</dbReference>
<evidence type="ECO:0000256" key="2">
    <source>
        <dbReference type="ARBA" id="ARBA00022829"/>
    </source>
</evidence>
<dbReference type="GO" id="GO:0005694">
    <property type="term" value="C:chromosome"/>
    <property type="evidence" value="ECO:0007669"/>
    <property type="project" value="TreeGrafter"/>
</dbReference>
<dbReference type="EMBL" id="SMAK01000003">
    <property type="protein sequence ID" value="TCT11890.1"/>
    <property type="molecule type" value="Genomic_DNA"/>
</dbReference>
<comment type="caution">
    <text evidence="7">The sequence shown here is derived from an EMBL/GenBank/DDBJ whole genome shotgun (WGS) entry which is preliminary data.</text>
</comment>
<dbReference type="AlphaFoldDB" id="A0A4R3ME05"/>
<feature type="compositionally biased region" description="Basic and acidic residues" evidence="5">
    <location>
        <begin position="236"/>
        <end position="247"/>
    </location>
</feature>
<dbReference type="PANTHER" id="PTHR33375:SF1">
    <property type="entry name" value="CHROMOSOME-PARTITIONING PROTEIN PARB-RELATED"/>
    <property type="match status" value="1"/>
</dbReference>
<dbReference type="GO" id="GO:0045881">
    <property type="term" value="P:positive regulation of sporulation resulting in formation of a cellular spore"/>
    <property type="evidence" value="ECO:0007669"/>
    <property type="project" value="TreeGrafter"/>
</dbReference>
<keyword evidence="2" id="KW-0159">Chromosome partition</keyword>
<dbReference type="Gene3D" id="1.10.10.2830">
    <property type="match status" value="1"/>
</dbReference>
<gene>
    <name evidence="7" type="ORF">EDC22_103203</name>
</gene>
<evidence type="ECO:0000313" key="7">
    <source>
        <dbReference type="EMBL" id="TCT11890.1"/>
    </source>
</evidence>
<dbReference type="CDD" id="cd16393">
    <property type="entry name" value="SPO0J_N"/>
    <property type="match status" value="1"/>
</dbReference>